<accession>A0A183SI19</accession>
<keyword evidence="2 5" id="KW-0812">Transmembrane</keyword>
<feature type="transmembrane region" description="Helical" evidence="5">
    <location>
        <begin position="280"/>
        <end position="305"/>
    </location>
</feature>
<dbReference type="EMBL" id="UYSU01032674">
    <property type="protein sequence ID" value="VDL90252.1"/>
    <property type="molecule type" value="Genomic_DNA"/>
</dbReference>
<keyword evidence="4 5" id="KW-0472">Membrane</keyword>
<comment type="subcellular location">
    <subcellularLocation>
        <location evidence="1">Membrane</location>
    </subcellularLocation>
</comment>
<reference evidence="9" key="1">
    <citation type="submission" date="2016-06" db="UniProtKB">
        <authorList>
            <consortium name="WormBaseParasite"/>
        </authorList>
    </citation>
    <scope>IDENTIFICATION</scope>
</reference>
<keyword evidence="3 5" id="KW-1133">Transmembrane helix</keyword>
<feature type="transmembrane region" description="Helical" evidence="5">
    <location>
        <begin position="317"/>
        <end position="335"/>
    </location>
</feature>
<evidence type="ECO:0000313" key="9">
    <source>
        <dbReference type="WBParaSite" id="SSLN_0000399301-mRNA-1"/>
    </source>
</evidence>
<dbReference type="InterPro" id="IPR053071">
    <property type="entry name" value="GPCR1-related_rcpt"/>
</dbReference>
<evidence type="ECO:0000256" key="3">
    <source>
        <dbReference type="ARBA" id="ARBA00022989"/>
    </source>
</evidence>
<dbReference type="Proteomes" id="UP000275846">
    <property type="component" value="Unassembled WGS sequence"/>
</dbReference>
<dbReference type="PRINTS" id="PR00237">
    <property type="entry name" value="GPCRRHODOPSN"/>
</dbReference>
<evidence type="ECO:0000256" key="1">
    <source>
        <dbReference type="ARBA" id="ARBA00004370"/>
    </source>
</evidence>
<dbReference type="PROSITE" id="PS50262">
    <property type="entry name" value="G_PROTEIN_RECEP_F1_2"/>
    <property type="match status" value="1"/>
</dbReference>
<evidence type="ECO:0000256" key="4">
    <source>
        <dbReference type="ARBA" id="ARBA00023136"/>
    </source>
</evidence>
<reference evidence="7 8" key="2">
    <citation type="submission" date="2018-11" db="EMBL/GenBank/DDBJ databases">
        <authorList>
            <consortium name="Pathogen Informatics"/>
        </authorList>
    </citation>
    <scope>NUCLEOTIDE SEQUENCE [LARGE SCALE GENOMIC DNA]</scope>
    <source>
        <strain evidence="7 8">NST_G2</strain>
    </source>
</reference>
<dbReference type="OrthoDB" id="5962323at2759"/>
<gene>
    <name evidence="7" type="ORF">SSLN_LOCUS3867</name>
</gene>
<feature type="transmembrane region" description="Helical" evidence="5">
    <location>
        <begin position="36"/>
        <end position="58"/>
    </location>
</feature>
<evidence type="ECO:0000256" key="5">
    <source>
        <dbReference type="SAM" id="Phobius"/>
    </source>
</evidence>
<evidence type="ECO:0000256" key="2">
    <source>
        <dbReference type="ARBA" id="ARBA00022692"/>
    </source>
</evidence>
<dbReference type="InterPro" id="IPR017452">
    <property type="entry name" value="GPCR_Rhodpsn_7TM"/>
</dbReference>
<evidence type="ECO:0000313" key="8">
    <source>
        <dbReference type="Proteomes" id="UP000275846"/>
    </source>
</evidence>
<dbReference type="Pfam" id="PF10324">
    <property type="entry name" value="7TM_GPCR_Srw"/>
    <property type="match status" value="1"/>
</dbReference>
<protein>
    <submittedName>
        <fullName evidence="9">G_PROTEIN_RECEP_F1_2 domain-containing protein</fullName>
    </submittedName>
</protein>
<dbReference type="Gene3D" id="1.20.1070.10">
    <property type="entry name" value="Rhodopsin 7-helix transmembrane proteins"/>
    <property type="match status" value="1"/>
</dbReference>
<feature type="domain" description="G-protein coupled receptors family 1 profile" evidence="6">
    <location>
        <begin position="16"/>
        <end position="341"/>
    </location>
</feature>
<organism evidence="9">
    <name type="scientific">Schistocephalus solidus</name>
    <name type="common">Tapeworm</name>
    <dbReference type="NCBI Taxonomy" id="70667"/>
    <lineage>
        <taxon>Eukaryota</taxon>
        <taxon>Metazoa</taxon>
        <taxon>Spiralia</taxon>
        <taxon>Lophotrochozoa</taxon>
        <taxon>Platyhelminthes</taxon>
        <taxon>Cestoda</taxon>
        <taxon>Eucestoda</taxon>
        <taxon>Diphyllobothriidea</taxon>
        <taxon>Diphyllobothriidae</taxon>
        <taxon>Schistocephalus</taxon>
    </lineage>
</organism>
<dbReference type="WBParaSite" id="SSLN_0000399301-mRNA-1">
    <property type="protein sequence ID" value="SSLN_0000399301-mRNA-1"/>
    <property type="gene ID" value="SSLN_0000399301"/>
</dbReference>
<feature type="transmembrane region" description="Helical" evidence="5">
    <location>
        <begin position="198"/>
        <end position="226"/>
    </location>
</feature>
<feature type="transmembrane region" description="Helical" evidence="5">
    <location>
        <begin position="6"/>
        <end position="24"/>
    </location>
</feature>
<feature type="transmembrane region" description="Helical" evidence="5">
    <location>
        <begin position="78"/>
        <end position="99"/>
    </location>
</feature>
<dbReference type="AlphaFoldDB" id="A0A183SI19"/>
<feature type="transmembrane region" description="Helical" evidence="5">
    <location>
        <begin position="119"/>
        <end position="138"/>
    </location>
</feature>
<dbReference type="InterPro" id="IPR000276">
    <property type="entry name" value="GPCR_Rhodpsn"/>
</dbReference>
<dbReference type="PANTHER" id="PTHR47023">
    <property type="entry name" value="SEX PEPTIDE RECEPTOR"/>
    <property type="match status" value="1"/>
</dbReference>
<dbReference type="STRING" id="70667.A0A183SI19"/>
<evidence type="ECO:0000259" key="6">
    <source>
        <dbReference type="PROSITE" id="PS50262"/>
    </source>
</evidence>
<dbReference type="GO" id="GO:0008528">
    <property type="term" value="F:G protein-coupled peptide receptor activity"/>
    <property type="evidence" value="ECO:0007669"/>
    <property type="project" value="InterPro"/>
</dbReference>
<dbReference type="GO" id="GO:0016020">
    <property type="term" value="C:membrane"/>
    <property type="evidence" value="ECO:0007669"/>
    <property type="project" value="UniProtKB-SubCell"/>
</dbReference>
<dbReference type="PANTHER" id="PTHR47023:SF1">
    <property type="entry name" value="SEX PEPTIDE RECEPTOR"/>
    <property type="match status" value="1"/>
</dbReference>
<dbReference type="SUPFAM" id="SSF81321">
    <property type="entry name" value="Family A G protein-coupled receptor-like"/>
    <property type="match status" value="1"/>
</dbReference>
<dbReference type="InterPro" id="IPR019427">
    <property type="entry name" value="7TM_GPCR_serpentine_rcpt_Srw"/>
</dbReference>
<name>A0A183SI19_SCHSO</name>
<sequence length="343" mass="38335">MQTWLQPFAIVLTLISNSLLAYTITRPAMRTPTNLLLLGIAMADLLTGLLPLPVYLLYFTNVFDKDLTVIKAYASYTLSVSLPTVFHTVSIWLTLLLAIQRFIYITMPLSIQRYQICKFGGVWSAFGFTILLAVIHHASAFLTTFEEGINLCYENAYQRTGIESNSSSSNELYSLQKHRVVTSQNVLLKCTPLPERTFFILLFLRVLTIHLGPSVFLCVLTAYMSYALHQIGKKREQLLMKKSKIGELVKALMRADQNIERRPSRKDTVGDAFKTSKIMLVVLGIFLSVEIPTTVFIVTYAIMIACKVPTPPGMSEVVIFVFGGLANLLITLSEISDLSTLTG</sequence>
<evidence type="ECO:0000313" key="7">
    <source>
        <dbReference type="EMBL" id="VDL90252.1"/>
    </source>
</evidence>
<proteinExistence type="predicted"/>
<keyword evidence="8" id="KW-1185">Reference proteome</keyword>